<sequence length="62" mass="7074">MAAFHVAGFHTGGRNIRQYGEFLSVAVCHVGLSPLQHDLRWHCHEEGIHRDVFALIKTHKNQ</sequence>
<dbReference type="EMBL" id="CP007142">
    <property type="protein sequence ID" value="AJQ93953.1"/>
    <property type="molecule type" value="Genomic_DNA"/>
</dbReference>
<organism evidence="1 2">
    <name type="scientific">Gynuella sunshinyii YC6258</name>
    <dbReference type="NCBI Taxonomy" id="1445510"/>
    <lineage>
        <taxon>Bacteria</taxon>
        <taxon>Pseudomonadati</taxon>
        <taxon>Pseudomonadota</taxon>
        <taxon>Gammaproteobacteria</taxon>
        <taxon>Oceanospirillales</taxon>
        <taxon>Saccharospirillaceae</taxon>
        <taxon>Gynuella</taxon>
    </lineage>
</organism>
<dbReference type="Proteomes" id="UP000032266">
    <property type="component" value="Chromosome"/>
</dbReference>
<protein>
    <submittedName>
        <fullName evidence="1">Uncharacterized protein</fullName>
    </submittedName>
</protein>
<proteinExistence type="predicted"/>
<dbReference type="HOGENOM" id="CLU_2897888_0_0_6"/>
<reference evidence="1 2" key="1">
    <citation type="submission" date="2014-01" db="EMBL/GenBank/DDBJ databases">
        <title>Full genme sequencing of cellulolytic bacterium Gynuella sunshinyii YC6258T gen. nov., sp. nov.</title>
        <authorList>
            <person name="Khan H."/>
            <person name="Chung E.J."/>
            <person name="Chung Y.R."/>
        </authorList>
    </citation>
    <scope>NUCLEOTIDE SEQUENCE [LARGE SCALE GENOMIC DNA]</scope>
    <source>
        <strain evidence="1 2">YC6258</strain>
    </source>
</reference>
<keyword evidence="2" id="KW-1185">Reference proteome</keyword>
<gene>
    <name evidence="1" type="ORF">YC6258_01909</name>
</gene>
<dbReference type="KEGG" id="gsn:YC6258_01909"/>
<name>A0A0C5VKM1_9GAMM</name>
<evidence type="ECO:0000313" key="1">
    <source>
        <dbReference type="EMBL" id="AJQ93953.1"/>
    </source>
</evidence>
<dbReference type="AlphaFoldDB" id="A0A0C5VKM1"/>
<evidence type="ECO:0000313" key="2">
    <source>
        <dbReference type="Proteomes" id="UP000032266"/>
    </source>
</evidence>
<dbReference type="STRING" id="1445510.YC6258_01909"/>
<accession>A0A0C5VKM1</accession>